<gene>
    <name evidence="3" type="ORF">PAPYR_12883</name>
</gene>
<dbReference type="Proteomes" id="UP001141327">
    <property type="component" value="Unassembled WGS sequence"/>
</dbReference>
<sequence length="216" mass="23538">MDTSKEPRKSKGTHRRRAAHIAQFDDETEEIVAICAAVMSKMTGKQVLYDAAIIQAAGQYEMSPLGSFRRIAKKAVKGARDEKKEIDMAVKAVKDRLEKERAEYLKSQAKIDAERERMAREHPELLPSIEIPPIYAIPTLPPPTTGGAPMPAPTTGGRPISVSLLPPAPAPGNAGLIDYGEPEEELVEGYTGTVTAARLEELRKKQAEEHPAGDAF</sequence>
<keyword evidence="4" id="KW-1185">Reference proteome</keyword>
<comment type="caution">
    <text evidence="3">The sequence shown here is derived from an EMBL/GenBank/DDBJ whole genome shotgun (WGS) entry which is preliminary data.</text>
</comment>
<protein>
    <submittedName>
        <fullName evidence="3">Uncharacterized protein</fullName>
    </submittedName>
</protein>
<dbReference type="EMBL" id="JAPMOS010000376">
    <property type="protein sequence ID" value="KAJ4452833.1"/>
    <property type="molecule type" value="Genomic_DNA"/>
</dbReference>
<feature type="compositionally biased region" description="Low complexity" evidence="2">
    <location>
        <begin position="145"/>
        <end position="159"/>
    </location>
</feature>
<name>A0ABQ8U152_9EUKA</name>
<evidence type="ECO:0000313" key="3">
    <source>
        <dbReference type="EMBL" id="KAJ4452833.1"/>
    </source>
</evidence>
<evidence type="ECO:0000313" key="4">
    <source>
        <dbReference type="Proteomes" id="UP001141327"/>
    </source>
</evidence>
<evidence type="ECO:0000256" key="2">
    <source>
        <dbReference type="SAM" id="MobiDB-lite"/>
    </source>
</evidence>
<keyword evidence="1" id="KW-0175">Coiled coil</keyword>
<feature type="compositionally biased region" description="Basic residues" evidence="2">
    <location>
        <begin position="10"/>
        <end position="19"/>
    </location>
</feature>
<evidence type="ECO:0000256" key="1">
    <source>
        <dbReference type="SAM" id="Coils"/>
    </source>
</evidence>
<feature type="region of interest" description="Disordered" evidence="2">
    <location>
        <begin position="1"/>
        <end position="20"/>
    </location>
</feature>
<feature type="coiled-coil region" evidence="1">
    <location>
        <begin position="83"/>
        <end position="117"/>
    </location>
</feature>
<organism evidence="3 4">
    <name type="scientific">Paratrimastix pyriformis</name>
    <dbReference type="NCBI Taxonomy" id="342808"/>
    <lineage>
        <taxon>Eukaryota</taxon>
        <taxon>Metamonada</taxon>
        <taxon>Preaxostyla</taxon>
        <taxon>Paratrimastigidae</taxon>
        <taxon>Paratrimastix</taxon>
    </lineage>
</organism>
<accession>A0ABQ8U152</accession>
<proteinExistence type="predicted"/>
<feature type="region of interest" description="Disordered" evidence="2">
    <location>
        <begin position="143"/>
        <end position="167"/>
    </location>
</feature>
<reference evidence="3" key="1">
    <citation type="journal article" date="2022" name="bioRxiv">
        <title>Genomics of Preaxostyla Flagellates Illuminates Evolutionary Transitions and the Path Towards Mitochondrial Loss.</title>
        <authorList>
            <person name="Novak L.V.F."/>
            <person name="Treitli S.C."/>
            <person name="Pyrih J."/>
            <person name="Halakuc P."/>
            <person name="Pipaliya S.V."/>
            <person name="Vacek V."/>
            <person name="Brzon O."/>
            <person name="Soukal P."/>
            <person name="Eme L."/>
            <person name="Dacks J.B."/>
            <person name="Karnkowska A."/>
            <person name="Elias M."/>
            <person name="Hampl V."/>
        </authorList>
    </citation>
    <scope>NUCLEOTIDE SEQUENCE</scope>
    <source>
        <strain evidence="3">RCP-MX</strain>
    </source>
</reference>